<evidence type="ECO:0000313" key="2">
    <source>
        <dbReference type="EMBL" id="EPC74843.1"/>
    </source>
</evidence>
<gene>
    <name evidence="2" type="ORF">Lpp126_10258</name>
</gene>
<dbReference type="Proteomes" id="UP000014243">
    <property type="component" value="Unassembled WGS sequence"/>
</dbReference>
<dbReference type="InterPro" id="IPR045865">
    <property type="entry name" value="ACT-like_dom_sf"/>
</dbReference>
<evidence type="ECO:0000259" key="1">
    <source>
        <dbReference type="PROSITE" id="PS51671"/>
    </source>
</evidence>
<dbReference type="Gene3D" id="3.30.70.260">
    <property type="match status" value="1"/>
</dbReference>
<dbReference type="PROSITE" id="PS51671">
    <property type="entry name" value="ACT"/>
    <property type="match status" value="1"/>
</dbReference>
<dbReference type="CDD" id="cd04888">
    <property type="entry name" value="ACT_PheB-BS"/>
    <property type="match status" value="1"/>
</dbReference>
<feature type="domain" description="ACT" evidence="1">
    <location>
        <begin position="21"/>
        <end position="96"/>
    </location>
</feature>
<name>S2S5Q1_LACPA</name>
<organism evidence="2 3">
    <name type="scientific">Lacticaseibacillus paracasei subsp. paracasei Lpp126</name>
    <dbReference type="NCBI Taxonomy" id="1256206"/>
    <lineage>
        <taxon>Bacteria</taxon>
        <taxon>Bacillati</taxon>
        <taxon>Bacillota</taxon>
        <taxon>Bacilli</taxon>
        <taxon>Lactobacillales</taxon>
        <taxon>Lactobacillaceae</taxon>
        <taxon>Lacticaseibacillus</taxon>
    </lineage>
</organism>
<comment type="caution">
    <text evidence="2">The sequence shown here is derived from an EMBL/GenBank/DDBJ whole genome shotgun (WGS) entry which is preliminary data.</text>
</comment>
<proteinExistence type="predicted"/>
<feature type="non-terminal residue" evidence="2">
    <location>
        <position position="1"/>
    </location>
</feature>
<dbReference type="SUPFAM" id="SSF55021">
    <property type="entry name" value="ACT-like"/>
    <property type="match status" value="1"/>
</dbReference>
<sequence length="97" mass="10818">YYKYKDYVFLPDPEMASRKAVISLMLHHDRGILSEVLTTMSQAQASIVTINQNIPIHNWASVVMSFDISALQGTLDDLVTKLGDIRGVSDVHLVSVE</sequence>
<dbReference type="PATRIC" id="fig|1256206.3.peg.1574"/>
<dbReference type="EMBL" id="ANKC01000733">
    <property type="protein sequence ID" value="EPC74843.1"/>
    <property type="molecule type" value="Genomic_DNA"/>
</dbReference>
<protein>
    <recommendedName>
        <fullName evidence="1">ACT domain-containing protein</fullName>
    </recommendedName>
</protein>
<dbReference type="AlphaFoldDB" id="S2S5Q1"/>
<evidence type="ECO:0000313" key="3">
    <source>
        <dbReference type="Proteomes" id="UP000014243"/>
    </source>
</evidence>
<accession>S2S5Q1</accession>
<reference evidence="2 3" key="1">
    <citation type="journal article" date="2013" name="PLoS ONE">
        <title>Lactobacillus paracasei comparative genomics: towards species pan-genome definition and exploitation of diversity.</title>
        <authorList>
            <person name="Smokvina T."/>
            <person name="Wels M."/>
            <person name="Polka J."/>
            <person name="Chervaux C."/>
            <person name="Brisse S."/>
            <person name="Boekhorst J."/>
            <person name="van Hylckama Vlieg J.E."/>
            <person name="Siezen R.J."/>
        </authorList>
    </citation>
    <scope>NUCLEOTIDE SEQUENCE [LARGE SCALE GENOMIC DNA]</scope>
    <source>
        <strain evidence="2 3">Lpp126</strain>
    </source>
</reference>
<dbReference type="InterPro" id="IPR002912">
    <property type="entry name" value="ACT_dom"/>
</dbReference>